<accession>A0A4Y2X364</accession>
<name>A0A4Y2X364_ARAVE</name>
<dbReference type="EMBL" id="BGPR01070611">
    <property type="protein sequence ID" value="GBO44019.1"/>
    <property type="molecule type" value="Genomic_DNA"/>
</dbReference>
<proteinExistence type="predicted"/>
<protein>
    <submittedName>
        <fullName evidence="1">Uncharacterized protein</fullName>
    </submittedName>
</protein>
<dbReference type="Proteomes" id="UP000499080">
    <property type="component" value="Unassembled WGS sequence"/>
</dbReference>
<evidence type="ECO:0000313" key="1">
    <source>
        <dbReference type="EMBL" id="GBO44019.1"/>
    </source>
</evidence>
<sequence length="109" mass="12287">MVVIKSTLAKVASANGERRKCAGINNCQTQCIWFGYQEISGVLSWDTCLDLVVRKSRNHPTVGNDHWGDRRLVIGRMAVRLSSGKKGRRSSTLQVRTKRGCWTLRRGEL</sequence>
<organism evidence="1 2">
    <name type="scientific">Araneus ventricosus</name>
    <name type="common">Orbweaver spider</name>
    <name type="synonym">Epeira ventricosa</name>
    <dbReference type="NCBI Taxonomy" id="182803"/>
    <lineage>
        <taxon>Eukaryota</taxon>
        <taxon>Metazoa</taxon>
        <taxon>Ecdysozoa</taxon>
        <taxon>Arthropoda</taxon>
        <taxon>Chelicerata</taxon>
        <taxon>Arachnida</taxon>
        <taxon>Araneae</taxon>
        <taxon>Araneomorphae</taxon>
        <taxon>Entelegynae</taxon>
        <taxon>Araneoidea</taxon>
        <taxon>Araneidae</taxon>
        <taxon>Araneus</taxon>
    </lineage>
</organism>
<dbReference type="AlphaFoldDB" id="A0A4Y2X364"/>
<reference evidence="1 2" key="1">
    <citation type="journal article" date="2019" name="Sci. Rep.">
        <title>Orb-weaving spider Araneus ventricosus genome elucidates the spidroin gene catalogue.</title>
        <authorList>
            <person name="Kono N."/>
            <person name="Nakamura H."/>
            <person name="Ohtoshi R."/>
            <person name="Moran D.A.P."/>
            <person name="Shinohara A."/>
            <person name="Yoshida Y."/>
            <person name="Fujiwara M."/>
            <person name="Mori M."/>
            <person name="Tomita M."/>
            <person name="Arakawa K."/>
        </authorList>
    </citation>
    <scope>NUCLEOTIDE SEQUENCE [LARGE SCALE GENOMIC DNA]</scope>
</reference>
<comment type="caution">
    <text evidence="1">The sequence shown here is derived from an EMBL/GenBank/DDBJ whole genome shotgun (WGS) entry which is preliminary data.</text>
</comment>
<keyword evidence="2" id="KW-1185">Reference proteome</keyword>
<evidence type="ECO:0000313" key="2">
    <source>
        <dbReference type="Proteomes" id="UP000499080"/>
    </source>
</evidence>
<gene>
    <name evidence="1" type="ORF">AVEN_59019_1</name>
</gene>